<evidence type="ECO:0000313" key="7">
    <source>
        <dbReference type="Proteomes" id="UP000694547"/>
    </source>
</evidence>
<dbReference type="Pfam" id="PF20917">
    <property type="entry name" value="AsnRS_N"/>
    <property type="match status" value="1"/>
</dbReference>
<comment type="subcellular location">
    <subcellularLocation>
        <location evidence="1">Cytoplasm</location>
    </subcellularLocation>
</comment>
<keyword evidence="4" id="KW-0030">Aminoacyl-tRNA synthetase</keyword>
<evidence type="ECO:0000256" key="2">
    <source>
        <dbReference type="ARBA" id="ARBA00022490"/>
    </source>
</evidence>
<dbReference type="SUPFAM" id="SSF50249">
    <property type="entry name" value="Nucleic acid-binding proteins"/>
    <property type="match status" value="1"/>
</dbReference>
<evidence type="ECO:0000313" key="6">
    <source>
        <dbReference type="Ensembl" id="ENSPEMP00000036271.1"/>
    </source>
</evidence>
<dbReference type="InterPro" id="IPR048952">
    <property type="entry name" value="AsnRS_N"/>
</dbReference>
<dbReference type="PANTHER" id="PTHR22594:SF16">
    <property type="entry name" value="ASPARAGINE--TRNA LIGASE, CYTOPLASMIC"/>
    <property type="match status" value="1"/>
</dbReference>
<dbReference type="PANTHER" id="PTHR22594">
    <property type="entry name" value="ASPARTYL/LYSYL-TRNA SYNTHETASE"/>
    <property type="match status" value="1"/>
</dbReference>
<keyword evidence="3" id="KW-0648">Protein biosynthesis</keyword>
<sequence length="253" mass="29496">VSSEVIRATAEMRLTEMYEKPFKTGLKALMTVGKELFPTIYVDSQKEDERWAVISKSQMKNIKKIRHREQLNNYSWEKKEAEYSLQREKNQEEAKKIIIKNDLSLPDPASLNICALGGYRGQRVKVSGWVHRFCRQRQNLMFLVLHDGVGYLQCVLSDFLNHLEDLVCEMVDRVWKSPMASIMNYSDAIRWLREHDVKKEDGMLYESGEDIPEAPERLMIDTINEPILLCQFPVEIKFYTQGCPEDPQINSVC</sequence>
<proteinExistence type="predicted"/>
<reference evidence="6 7" key="1">
    <citation type="submission" date="2018-10" db="EMBL/GenBank/DDBJ databases">
        <title>Improved assembly of the deer mouse Peromyscus maniculatus genome.</title>
        <authorList>
            <person name="Lassance J.-M."/>
            <person name="Hoekstra H.E."/>
        </authorList>
    </citation>
    <scope>NUCLEOTIDE SEQUENCE [LARGE SCALE GENOMIC DNA]</scope>
</reference>
<protein>
    <recommendedName>
        <fullName evidence="5">Asparagine--tRNA ligase N-terminal domain-containing protein</fullName>
    </recommendedName>
</protein>
<dbReference type="InterPro" id="IPR012340">
    <property type="entry name" value="NA-bd_OB-fold"/>
</dbReference>
<keyword evidence="2" id="KW-0963">Cytoplasm</keyword>
<dbReference type="Gene3D" id="3.30.1910.20">
    <property type="entry name" value="asparaginyl-tRNA synthetase, N-terminal domain"/>
    <property type="match status" value="1"/>
</dbReference>
<evidence type="ECO:0000256" key="3">
    <source>
        <dbReference type="ARBA" id="ARBA00022917"/>
    </source>
</evidence>
<accession>A0A8C8W674</accession>
<dbReference type="Gene3D" id="2.40.50.140">
    <property type="entry name" value="Nucleic acid-binding proteins"/>
    <property type="match status" value="1"/>
</dbReference>
<evidence type="ECO:0000256" key="1">
    <source>
        <dbReference type="ARBA" id="ARBA00004496"/>
    </source>
</evidence>
<dbReference type="GO" id="GO:0005524">
    <property type="term" value="F:ATP binding"/>
    <property type="evidence" value="ECO:0007669"/>
    <property type="project" value="UniProtKB-KW"/>
</dbReference>
<name>A0A8C8W674_PERMB</name>
<feature type="domain" description="Asparagine--tRNA ligase N-terminal" evidence="5">
    <location>
        <begin position="19"/>
        <end position="106"/>
    </location>
</feature>
<reference evidence="6" key="2">
    <citation type="submission" date="2025-08" db="UniProtKB">
        <authorList>
            <consortium name="Ensembl"/>
        </authorList>
    </citation>
    <scope>IDENTIFICATION</scope>
</reference>
<dbReference type="GO" id="GO:0004816">
    <property type="term" value="F:asparagine-tRNA ligase activity"/>
    <property type="evidence" value="ECO:0007669"/>
    <property type="project" value="TreeGrafter"/>
</dbReference>
<evidence type="ECO:0000259" key="5">
    <source>
        <dbReference type="Pfam" id="PF20917"/>
    </source>
</evidence>
<reference evidence="6" key="3">
    <citation type="submission" date="2025-09" db="UniProtKB">
        <authorList>
            <consortium name="Ensembl"/>
        </authorList>
    </citation>
    <scope>IDENTIFICATION</scope>
</reference>
<dbReference type="Ensembl" id="ENSPEMT00000037859.1">
    <property type="protein sequence ID" value="ENSPEMP00000036271.1"/>
    <property type="gene ID" value="ENSPEMG00000026304.1"/>
</dbReference>
<keyword evidence="4" id="KW-0436">Ligase</keyword>
<dbReference type="InterPro" id="IPR045864">
    <property type="entry name" value="aa-tRNA-synth_II/BPL/LPL"/>
</dbReference>
<organism evidence="6 7">
    <name type="scientific">Peromyscus maniculatus bairdii</name>
    <name type="common">Prairie deer mouse</name>
    <dbReference type="NCBI Taxonomy" id="230844"/>
    <lineage>
        <taxon>Eukaryota</taxon>
        <taxon>Metazoa</taxon>
        <taxon>Chordata</taxon>
        <taxon>Craniata</taxon>
        <taxon>Vertebrata</taxon>
        <taxon>Euteleostomi</taxon>
        <taxon>Mammalia</taxon>
        <taxon>Eutheria</taxon>
        <taxon>Euarchontoglires</taxon>
        <taxon>Glires</taxon>
        <taxon>Rodentia</taxon>
        <taxon>Myomorpha</taxon>
        <taxon>Muroidea</taxon>
        <taxon>Cricetidae</taxon>
        <taxon>Neotominae</taxon>
        <taxon>Peromyscus</taxon>
    </lineage>
</organism>
<dbReference type="GO" id="GO:0006421">
    <property type="term" value="P:asparaginyl-tRNA aminoacylation"/>
    <property type="evidence" value="ECO:0007669"/>
    <property type="project" value="TreeGrafter"/>
</dbReference>
<dbReference type="GeneTree" id="ENSGT01030000234618"/>
<dbReference type="AlphaFoldDB" id="A0A8C8W674"/>
<evidence type="ECO:0000256" key="4">
    <source>
        <dbReference type="ARBA" id="ARBA00023146"/>
    </source>
</evidence>
<keyword evidence="7" id="KW-1185">Reference proteome</keyword>
<dbReference type="SUPFAM" id="SSF55681">
    <property type="entry name" value="Class II aaRS and biotin synthetases"/>
    <property type="match status" value="1"/>
</dbReference>
<dbReference type="Proteomes" id="UP000694547">
    <property type="component" value="Chromosome 1"/>
</dbReference>
<dbReference type="GO" id="GO:0005737">
    <property type="term" value="C:cytoplasm"/>
    <property type="evidence" value="ECO:0007669"/>
    <property type="project" value="UniProtKB-SubCell"/>
</dbReference>